<dbReference type="PANTHER" id="PTHR42690">
    <property type="entry name" value="THREONINE SYNTHASE FAMILY MEMBER"/>
    <property type="match status" value="1"/>
</dbReference>
<dbReference type="GO" id="GO:0009088">
    <property type="term" value="P:threonine biosynthetic process"/>
    <property type="evidence" value="ECO:0007669"/>
    <property type="project" value="UniProtKB-UniPathway"/>
</dbReference>
<evidence type="ECO:0000256" key="9">
    <source>
        <dbReference type="PIRSR" id="PIRSR604450-51"/>
    </source>
</evidence>
<evidence type="ECO:0000313" key="12">
    <source>
        <dbReference type="EMBL" id="KAF1943206.1"/>
    </source>
</evidence>
<sequence>MPSHTASQRYLSTRGGSYDLSFEEAVLKGLAADGGLFIPEEIPTLPDEWASNWKDLSFEDLAFEIFSLYISPSEIPPADLKGIIRRSYSTFRAKDITPTVTLDEEKNIHLLELFHGPTFAFKDVALQFLGNLFEYFLVRRNEGKTGREREHLTVIGATSGDTGSAAIYGLRGKKDVSVFIMFPHGKVSPIQEAQMTTVMDANVHNLAVDGTFDDCQDFVKALFADPEINKTHRLAAVNSINWARILAQITYYFYAYFDLIKQKSFLPASTVRFAVPTGNFGDILAGFFAKRMGLPAEKLVIATNENDILHRFWESGKYEKKPVHGRQAEGGIPEDGAKAHESGVKETLSPAMDILVSSNFERLLWFLSYDVYSTNSDAVSQRRSQAGDHVRGWLDDLKSKGGFAVDKQILEAAQSDFASYRVSDKETIETIKYVFGAESSKSYILDPHSAIGIAAALRSAEVSKPPSTHHIALATAHPAKFANAVELALPERKEYFQEKVLPIEFKGLEDKPRRVSHVQKSEGWQGVRKVVIAEVEAERQAAENAAQ</sequence>
<comment type="pathway">
    <text evidence="2">Amino-acid biosynthesis; L-threonine biosynthesis; L-threonine from L-aspartate: step 5/5.</text>
</comment>
<keyword evidence="6" id="KW-0791">Threonine biosynthesis</keyword>
<dbReference type="UniPathway" id="UPA00050">
    <property type="reaction ID" value="UER00065"/>
</dbReference>
<dbReference type="CDD" id="cd01560">
    <property type="entry name" value="Thr-synth_2"/>
    <property type="match status" value="1"/>
</dbReference>
<accession>A0A6A5SXE9</accession>
<evidence type="ECO:0000256" key="8">
    <source>
        <dbReference type="ARBA" id="ARBA00023239"/>
    </source>
</evidence>
<evidence type="ECO:0000313" key="13">
    <source>
        <dbReference type="Proteomes" id="UP000800038"/>
    </source>
</evidence>
<dbReference type="Pfam" id="PF00291">
    <property type="entry name" value="PALP"/>
    <property type="match status" value="1"/>
</dbReference>
<organism evidence="12 13">
    <name type="scientific">Clathrospora elynae</name>
    <dbReference type="NCBI Taxonomy" id="706981"/>
    <lineage>
        <taxon>Eukaryota</taxon>
        <taxon>Fungi</taxon>
        <taxon>Dikarya</taxon>
        <taxon>Ascomycota</taxon>
        <taxon>Pezizomycotina</taxon>
        <taxon>Dothideomycetes</taxon>
        <taxon>Pleosporomycetidae</taxon>
        <taxon>Pleosporales</taxon>
        <taxon>Diademaceae</taxon>
        <taxon>Clathrospora</taxon>
    </lineage>
</organism>
<protein>
    <recommendedName>
        <fullName evidence="4">threonine synthase</fullName>
        <ecNumber evidence="4">4.2.3.1</ecNumber>
    </recommendedName>
</protein>
<keyword evidence="5" id="KW-0028">Amino-acid biosynthesis</keyword>
<dbReference type="PANTHER" id="PTHR42690:SF1">
    <property type="entry name" value="THREONINE SYNTHASE-LIKE 2"/>
    <property type="match status" value="1"/>
</dbReference>
<dbReference type="Gene3D" id="3.40.50.1100">
    <property type="match status" value="2"/>
</dbReference>
<dbReference type="InterPro" id="IPR037158">
    <property type="entry name" value="Thr_synth_N_sf"/>
</dbReference>
<dbReference type="FunFam" id="3.90.1380.10:FF:000003">
    <property type="entry name" value="THR4p Threonine synthase"/>
    <property type="match status" value="1"/>
</dbReference>
<dbReference type="NCBIfam" id="TIGR00260">
    <property type="entry name" value="thrC"/>
    <property type="match status" value="1"/>
</dbReference>
<evidence type="ECO:0000256" key="4">
    <source>
        <dbReference type="ARBA" id="ARBA00013028"/>
    </source>
</evidence>
<dbReference type="AlphaFoldDB" id="A0A6A5SXE9"/>
<keyword evidence="8" id="KW-0456">Lyase</keyword>
<dbReference type="FunFam" id="3.40.50.1100:FF:000024">
    <property type="entry name" value="Probable threonine synthase"/>
    <property type="match status" value="1"/>
</dbReference>
<dbReference type="EMBL" id="ML976027">
    <property type="protein sequence ID" value="KAF1943206.1"/>
    <property type="molecule type" value="Genomic_DNA"/>
</dbReference>
<keyword evidence="7 9" id="KW-0663">Pyridoxal phosphate</keyword>
<reference evidence="12" key="1">
    <citation type="journal article" date="2020" name="Stud. Mycol.">
        <title>101 Dothideomycetes genomes: a test case for predicting lifestyles and emergence of pathogens.</title>
        <authorList>
            <person name="Haridas S."/>
            <person name="Albert R."/>
            <person name="Binder M."/>
            <person name="Bloem J."/>
            <person name="Labutti K."/>
            <person name="Salamov A."/>
            <person name="Andreopoulos B."/>
            <person name="Baker S."/>
            <person name="Barry K."/>
            <person name="Bills G."/>
            <person name="Bluhm B."/>
            <person name="Cannon C."/>
            <person name="Castanera R."/>
            <person name="Culley D."/>
            <person name="Daum C."/>
            <person name="Ezra D."/>
            <person name="Gonzalez J."/>
            <person name="Henrissat B."/>
            <person name="Kuo A."/>
            <person name="Liang C."/>
            <person name="Lipzen A."/>
            <person name="Lutzoni F."/>
            <person name="Magnuson J."/>
            <person name="Mondo S."/>
            <person name="Nolan M."/>
            <person name="Ohm R."/>
            <person name="Pangilinan J."/>
            <person name="Park H.-J."/>
            <person name="Ramirez L."/>
            <person name="Alfaro M."/>
            <person name="Sun H."/>
            <person name="Tritt A."/>
            <person name="Yoshinaga Y."/>
            <person name="Zwiers L.-H."/>
            <person name="Turgeon B."/>
            <person name="Goodwin S."/>
            <person name="Spatafora J."/>
            <person name="Crous P."/>
            <person name="Grigoriev I."/>
        </authorList>
    </citation>
    <scope>NUCLEOTIDE SEQUENCE</scope>
    <source>
        <strain evidence="12">CBS 161.51</strain>
    </source>
</reference>
<dbReference type="PROSITE" id="PS00165">
    <property type="entry name" value="DEHYDRATASE_SER_THR"/>
    <property type="match status" value="1"/>
</dbReference>
<dbReference type="InterPro" id="IPR004450">
    <property type="entry name" value="Thr_synthase-like"/>
</dbReference>
<dbReference type="InterPro" id="IPR051166">
    <property type="entry name" value="Threonine_Synthase"/>
</dbReference>
<evidence type="ECO:0000256" key="5">
    <source>
        <dbReference type="ARBA" id="ARBA00022605"/>
    </source>
</evidence>
<evidence type="ECO:0000256" key="1">
    <source>
        <dbReference type="ARBA" id="ARBA00001933"/>
    </source>
</evidence>
<keyword evidence="13" id="KW-1185">Reference proteome</keyword>
<evidence type="ECO:0000256" key="6">
    <source>
        <dbReference type="ARBA" id="ARBA00022697"/>
    </source>
</evidence>
<gene>
    <name evidence="12" type="ORF">EJ02DRAFT_343773</name>
</gene>
<dbReference type="InterPro" id="IPR001926">
    <property type="entry name" value="TrpB-like_PALP"/>
</dbReference>
<dbReference type="Pfam" id="PF24857">
    <property type="entry name" value="THR4_C"/>
    <property type="match status" value="1"/>
</dbReference>
<dbReference type="SUPFAM" id="SSF53686">
    <property type="entry name" value="Tryptophan synthase beta subunit-like PLP-dependent enzymes"/>
    <property type="match status" value="1"/>
</dbReference>
<dbReference type="InterPro" id="IPR029144">
    <property type="entry name" value="Thr_synth_N"/>
</dbReference>
<dbReference type="OrthoDB" id="5203861at2759"/>
<evidence type="ECO:0000256" key="2">
    <source>
        <dbReference type="ARBA" id="ARBA00004979"/>
    </source>
</evidence>
<dbReference type="GO" id="GO:0004795">
    <property type="term" value="F:threonine synthase activity"/>
    <property type="evidence" value="ECO:0007669"/>
    <property type="project" value="UniProtKB-EC"/>
</dbReference>
<name>A0A6A5SXE9_9PLEO</name>
<evidence type="ECO:0000259" key="10">
    <source>
        <dbReference type="Pfam" id="PF00291"/>
    </source>
</evidence>
<feature type="domain" description="Tryptophan synthase beta chain-like PALP" evidence="10">
    <location>
        <begin position="107"/>
        <end position="330"/>
    </location>
</feature>
<evidence type="ECO:0000256" key="3">
    <source>
        <dbReference type="ARBA" id="ARBA00005517"/>
    </source>
</evidence>
<dbReference type="GO" id="GO:0030170">
    <property type="term" value="F:pyridoxal phosphate binding"/>
    <property type="evidence" value="ECO:0007669"/>
    <property type="project" value="InterPro"/>
</dbReference>
<evidence type="ECO:0000259" key="11">
    <source>
        <dbReference type="Pfam" id="PF14821"/>
    </source>
</evidence>
<comment type="similarity">
    <text evidence="3">Belongs to the threonine synthase family.</text>
</comment>
<feature type="modified residue" description="N6-(pyridoxal phosphate)lysine" evidence="9">
    <location>
        <position position="122"/>
    </location>
</feature>
<dbReference type="Proteomes" id="UP000800038">
    <property type="component" value="Unassembled WGS sequence"/>
</dbReference>
<feature type="domain" description="Threonine synthase N-terminal" evidence="11">
    <location>
        <begin position="9"/>
        <end position="88"/>
    </location>
</feature>
<evidence type="ECO:0000256" key="7">
    <source>
        <dbReference type="ARBA" id="ARBA00022898"/>
    </source>
</evidence>
<dbReference type="InterPro" id="IPR000634">
    <property type="entry name" value="Ser/Thr_deHydtase_PyrdxlP-BS"/>
</dbReference>
<dbReference type="Pfam" id="PF14821">
    <property type="entry name" value="Thr_synth_N"/>
    <property type="match status" value="1"/>
</dbReference>
<dbReference type="EC" id="4.2.3.1" evidence="4"/>
<proteinExistence type="inferred from homology"/>
<dbReference type="InterPro" id="IPR036052">
    <property type="entry name" value="TrpB-like_PALP_sf"/>
</dbReference>
<dbReference type="Gene3D" id="3.90.1380.10">
    <property type="entry name" value="Threonine synthase, N-terminal domain"/>
    <property type="match status" value="1"/>
</dbReference>
<comment type="cofactor">
    <cofactor evidence="1 9">
        <name>pyridoxal 5'-phosphate</name>
        <dbReference type="ChEBI" id="CHEBI:597326"/>
    </cofactor>
</comment>